<dbReference type="PROSITE" id="PS50966">
    <property type="entry name" value="ZF_SWIM"/>
    <property type="match status" value="1"/>
</dbReference>
<keyword evidence="1" id="KW-0863">Zinc-finger</keyword>
<protein>
    <submittedName>
        <fullName evidence="3">SWIM zinc finger family protein</fullName>
    </submittedName>
</protein>
<evidence type="ECO:0000313" key="3">
    <source>
        <dbReference type="EMBL" id="MEQ2468364.1"/>
    </source>
</evidence>
<comment type="caution">
    <text evidence="3">The sequence shown here is derived from an EMBL/GenBank/DDBJ whole genome shotgun (WGS) entry which is preliminary data.</text>
</comment>
<dbReference type="InterPro" id="IPR007527">
    <property type="entry name" value="Znf_SWIM"/>
</dbReference>
<dbReference type="EMBL" id="JBBMFN010000097">
    <property type="protein sequence ID" value="MEQ2468364.1"/>
    <property type="molecule type" value="Genomic_DNA"/>
</dbReference>
<dbReference type="Proteomes" id="UP001465426">
    <property type="component" value="Unassembled WGS sequence"/>
</dbReference>
<evidence type="ECO:0000313" key="4">
    <source>
        <dbReference type="Proteomes" id="UP001465426"/>
    </source>
</evidence>
<dbReference type="RefSeq" id="WP_031536484.1">
    <property type="nucleotide sequence ID" value="NZ_JBBMFN010000097.1"/>
</dbReference>
<accession>A0ABV1F916</accession>
<keyword evidence="1" id="KW-0479">Metal-binding</keyword>
<keyword evidence="4" id="KW-1185">Reference proteome</keyword>
<evidence type="ECO:0000259" key="2">
    <source>
        <dbReference type="PROSITE" id="PS50966"/>
    </source>
</evidence>
<gene>
    <name evidence="3" type="ORF">WMO63_22180</name>
</gene>
<feature type="domain" description="SWIM-type" evidence="2">
    <location>
        <begin position="50"/>
        <end position="86"/>
    </location>
</feature>
<proteinExistence type="predicted"/>
<name>A0ABV1F916_9BACI</name>
<sequence length="559" mass="65638">MHLSNFENYFQEHILGRGLDYYHSKLITSLETDDGHHYVASVDGTEMYNVHVVISENEDVTEISCDCPYDYDQLCKHMAAVLFAIREQKGVPIPGEIKQDLPSLLQSLDKEELIRILLEIADERPDIEKRLLFIYSKSENELLSSDRLIKEYIRRASRKGYIEWNQVDYALEGADMVLEKARTKADEGNYKTAVLLGITVLANAVEMLEYADDSSGSIGMVISWSIETIDRAICEGIDEFPLHEKAELFETLIKEAMNERYDDWCEWRIDLLRVCVHFCAAEELRRTLEERLSRMMKTVSTDSWRSSYEIIELKKLQLKIIENFDEDEKAERFIEENIVHPYFREQAITKAMQKGEYNKAIQLALDGEREAANQWNGSVKKFKEYRYQAYKLMGDIDKQKRLALEFLQHDDFNYYAELKGLYSPDEWQVKLKNIIAWFQSQKNRSYTYLSIIKEENLTEHILEYCKAKASTITELYPYLEERYPDEVNNLFIEYIRKEAEAASNRKQYQSVASIIKQYRKACSLGQPTDIIDELKLKNKRRPAFIDELEKVSFAFARKR</sequence>
<evidence type="ECO:0000256" key="1">
    <source>
        <dbReference type="PROSITE-ProRule" id="PRU00325"/>
    </source>
</evidence>
<dbReference type="Pfam" id="PF04434">
    <property type="entry name" value="SWIM"/>
    <property type="match status" value="1"/>
</dbReference>
<organism evidence="3 4">
    <name type="scientific">Niallia hominis</name>
    <dbReference type="NCBI Taxonomy" id="3133173"/>
    <lineage>
        <taxon>Bacteria</taxon>
        <taxon>Bacillati</taxon>
        <taxon>Bacillota</taxon>
        <taxon>Bacilli</taxon>
        <taxon>Bacillales</taxon>
        <taxon>Bacillaceae</taxon>
        <taxon>Niallia</taxon>
    </lineage>
</organism>
<reference evidence="3 4" key="1">
    <citation type="submission" date="2024-03" db="EMBL/GenBank/DDBJ databases">
        <title>Human intestinal bacterial collection.</title>
        <authorList>
            <person name="Pauvert C."/>
            <person name="Hitch T.C.A."/>
            <person name="Clavel T."/>
        </authorList>
    </citation>
    <scope>NUCLEOTIDE SEQUENCE [LARGE SCALE GENOMIC DNA]</scope>
    <source>
        <strain evidence="3 4">CLA-SR-H024</strain>
    </source>
</reference>
<keyword evidence="1" id="KW-0862">Zinc</keyword>